<dbReference type="AlphaFoldDB" id="A0A2P6NEF5"/>
<evidence type="ECO:0000313" key="2">
    <source>
        <dbReference type="Proteomes" id="UP000241769"/>
    </source>
</evidence>
<accession>A0A2P6NEF5</accession>
<organism evidence="1 2">
    <name type="scientific">Planoprotostelium fungivorum</name>
    <dbReference type="NCBI Taxonomy" id="1890364"/>
    <lineage>
        <taxon>Eukaryota</taxon>
        <taxon>Amoebozoa</taxon>
        <taxon>Evosea</taxon>
        <taxon>Variosea</taxon>
        <taxon>Cavosteliida</taxon>
        <taxon>Cavosteliaceae</taxon>
        <taxon>Planoprotostelium</taxon>
    </lineage>
</organism>
<evidence type="ECO:0000313" key="1">
    <source>
        <dbReference type="EMBL" id="PRP82337.1"/>
    </source>
</evidence>
<sequence>MLDRMTNESAELCLNQKNNQENEILALQHKILTPVHSVPPSTSVHTL</sequence>
<gene>
    <name evidence="1" type="ORF">PROFUN_10241</name>
</gene>
<dbReference type="Proteomes" id="UP000241769">
    <property type="component" value="Unassembled WGS sequence"/>
</dbReference>
<proteinExistence type="predicted"/>
<protein>
    <submittedName>
        <fullName evidence="1">Uncharacterized protein</fullName>
    </submittedName>
</protein>
<name>A0A2P6NEF5_9EUKA</name>
<reference evidence="1 2" key="1">
    <citation type="journal article" date="2018" name="Genome Biol. Evol.">
        <title>Multiple Roots of Fruiting Body Formation in Amoebozoa.</title>
        <authorList>
            <person name="Hillmann F."/>
            <person name="Forbes G."/>
            <person name="Novohradska S."/>
            <person name="Ferling I."/>
            <person name="Riege K."/>
            <person name="Groth M."/>
            <person name="Westermann M."/>
            <person name="Marz M."/>
            <person name="Spaller T."/>
            <person name="Winckler T."/>
            <person name="Schaap P."/>
            <person name="Glockner G."/>
        </authorList>
    </citation>
    <scope>NUCLEOTIDE SEQUENCE [LARGE SCALE GENOMIC DNA]</scope>
    <source>
        <strain evidence="1 2">Jena</strain>
    </source>
</reference>
<comment type="caution">
    <text evidence="1">The sequence shown here is derived from an EMBL/GenBank/DDBJ whole genome shotgun (WGS) entry which is preliminary data.</text>
</comment>
<dbReference type="EMBL" id="MDYQ01000105">
    <property type="protein sequence ID" value="PRP82337.1"/>
    <property type="molecule type" value="Genomic_DNA"/>
</dbReference>
<dbReference type="InParanoid" id="A0A2P6NEF5"/>
<keyword evidence="2" id="KW-1185">Reference proteome</keyword>